<dbReference type="PANTHER" id="PTHR31323:SF15">
    <property type="entry name" value="MECHANOSENSITIVE ION CHANNEL PROTEIN MSY1"/>
    <property type="match status" value="1"/>
</dbReference>
<dbReference type="InterPro" id="IPR013103">
    <property type="entry name" value="RVT_2"/>
</dbReference>
<evidence type="ECO:0000313" key="6">
    <source>
        <dbReference type="EMBL" id="THH18467.1"/>
    </source>
</evidence>
<feature type="domain" description="EF-hand" evidence="4">
    <location>
        <begin position="357"/>
        <end position="392"/>
    </location>
</feature>
<dbReference type="InterPro" id="IPR043502">
    <property type="entry name" value="DNA/RNA_pol_sf"/>
</dbReference>
<dbReference type="GO" id="GO:0003723">
    <property type="term" value="F:RNA binding"/>
    <property type="evidence" value="ECO:0007669"/>
    <property type="project" value="UniProtKB-KW"/>
</dbReference>
<keyword evidence="3" id="KW-1133">Transmembrane helix</keyword>
<feature type="domain" description="Integrase catalytic" evidence="5">
    <location>
        <begin position="767"/>
        <end position="936"/>
    </location>
</feature>
<keyword evidence="1" id="KW-0694">RNA-binding</keyword>
<dbReference type="Gene3D" id="3.30.420.10">
    <property type="entry name" value="Ribonuclease H-like superfamily/Ribonuclease H"/>
    <property type="match status" value="1"/>
</dbReference>
<dbReference type="InterPro" id="IPR057670">
    <property type="entry name" value="SH3_retrovirus"/>
</dbReference>
<dbReference type="GO" id="GO:0015074">
    <property type="term" value="P:DNA integration"/>
    <property type="evidence" value="ECO:0007669"/>
    <property type="project" value="InterPro"/>
</dbReference>
<organism evidence="6 7">
    <name type="scientific">Antrodiella citrinella</name>
    <dbReference type="NCBI Taxonomy" id="2447956"/>
    <lineage>
        <taxon>Eukaryota</taxon>
        <taxon>Fungi</taxon>
        <taxon>Dikarya</taxon>
        <taxon>Basidiomycota</taxon>
        <taxon>Agaricomycotina</taxon>
        <taxon>Agaricomycetes</taxon>
        <taxon>Polyporales</taxon>
        <taxon>Steccherinaceae</taxon>
        <taxon>Antrodiella</taxon>
    </lineage>
</organism>
<dbReference type="GO" id="GO:0005262">
    <property type="term" value="F:calcium channel activity"/>
    <property type="evidence" value="ECO:0007669"/>
    <property type="project" value="TreeGrafter"/>
</dbReference>
<gene>
    <name evidence="6" type="ORF">EUX98_g8949</name>
</gene>
<dbReference type="GO" id="GO:0016020">
    <property type="term" value="C:membrane"/>
    <property type="evidence" value="ECO:0007669"/>
    <property type="project" value="InterPro"/>
</dbReference>
<feature type="transmembrane region" description="Helical" evidence="3">
    <location>
        <begin position="65"/>
        <end position="88"/>
    </location>
</feature>
<dbReference type="InterPro" id="IPR010920">
    <property type="entry name" value="LSM_dom_sf"/>
</dbReference>
<evidence type="ECO:0000256" key="1">
    <source>
        <dbReference type="ARBA" id="ARBA00022884"/>
    </source>
</evidence>
<sequence>MPSAHGPRASLGHGGSRNGSWDLLAGIRKFEHSYEEFDTRNASQAHLAFADGDTPKNTFMRVYTYLINVSIVSRWILFVIPVLAILWIPGVLGITKFPNSEVWGVKLVWWSVWLSVIWVGWWAALAFSMILPHIGRYTLGVVAVASRRYIDWLEALHRYIAILGWMFAVWVSYQPLINTRQSSTASADSVKIIDLIAKLLFAFWLCACLLVFEKFAIQWIAGKFHERSYAERIAAQKFAVRVLVTLYRHSSDIPGRTDTMRDGHHGDKRMTMNPRRFLRKALKGVRMAATTTTTALGNVASEIAGSSVLQPNSPQAMVQTALESANKSRLLARRLFYSFARPGAEYLIVEDIARFFATPEEADAAFAIFDKDSNGDASRDELEMACMEAHREQLSIENSMRDLDSAVGRLDNILMSVYVIVALLIIAVALEAQLATLITGAGTLILGLSWLVGDTLTEVLTSIIFLFVKHPYDVGDRVTVLSNTYTVKEIRLLSTIFLDANACLVQAPNTVMNQNFIYNMRRSPQMSESFTFDVAYATSFDQIEDLRGLMLAFLENDRRDYQAVFDVVVVDIPGQEKMTLRVDIKYKSNWQQGALKAKRRNKWICALKTSLAKVKMFGPEGDPDAKPAPAPYTLIPYDEVKKERAYAPPSPSMPTPLPSQSLQERTIPVGYTFSDPNAVMRVITVAGGLYPVHHPGTTEFAGRTKAEHVTINELHRLLGHISHESARSLVKKGLVTGVILDESEAVVECASCRFAKATRKAIQREREGEQAKAVGNEIHSDVWGPAPVQTIGGRRYYISFTDDHSRYTVAYLMRTKDEAFTWYKTFAAFLKTQKGVTIKTFHTDRGVEFLSKEFNTYLESEGTVRHLTVHDTPEYNGAAERLNLTLLAKVRAMIQDSSLPKFLWGEALMHSVYLKNCSPTRALENATPLEVFTGAKPDLSKLHVWGSKVYVHTTAGSKLDARAQVGHWVGFDVESRAHRVYWAGKRSITVERSVVFADEPAPVVVQLEGEVSDDPEGLVEPSATEEHADAPLDVPTPSPSTTTPDTTPSAILTSDVLGADFEMPAEGRSRRVRKESDYIRRLRAGEGTADGRAHGRVLPQGVQAGVPMVERVEEVEEKDSLGEDMGGSAMDEWEMVEVEEVALAAAMGDAEGLEPTLAEARKRPDWPKWQAAIGAEIENLVANNTWTVVERPPDDVNVVDSKIVLRVKKNAAGEIDKYKARLVARGFTQVHGVDYFETFAPVAKLSSFRLLLAIAARNNWDIKSFDFSSAYLNSPLDEDVYMEQPRGFESADRQKYVLKLAKALYGLKQGGRKWYETLCATLADLGFRRAESDFGVFFKVCGDDLIVMAVHVDDCALTGSSTRLLDEHLERIKQRYRLTSNDALDWLLGIKVVRDRQASTLALSQHAYIDSIISRYNFNDLKPISIPMDPHTPLSRTQCPVSATDIARMAKIPYREAIGSLMYAAIGTRPDIAFAVSTLAQFSDNPAWIHWE</sequence>
<accession>A0A4S4M1W0</accession>
<evidence type="ECO:0008006" key="8">
    <source>
        <dbReference type="Google" id="ProtNLM"/>
    </source>
</evidence>
<dbReference type="GO" id="GO:0005509">
    <property type="term" value="F:calcium ion binding"/>
    <property type="evidence" value="ECO:0007669"/>
    <property type="project" value="InterPro"/>
</dbReference>
<dbReference type="Proteomes" id="UP000308730">
    <property type="component" value="Unassembled WGS sequence"/>
</dbReference>
<evidence type="ECO:0000259" key="5">
    <source>
        <dbReference type="PROSITE" id="PS50994"/>
    </source>
</evidence>
<feature type="transmembrane region" description="Helical" evidence="3">
    <location>
        <begin position="417"/>
        <end position="438"/>
    </location>
</feature>
<evidence type="ECO:0000256" key="2">
    <source>
        <dbReference type="SAM" id="MobiDB-lite"/>
    </source>
</evidence>
<dbReference type="PANTHER" id="PTHR31323">
    <property type="entry name" value="MECHANOSENSITIVE ION CHANNEL PROTEIN MSY2"/>
    <property type="match status" value="1"/>
</dbReference>
<dbReference type="InterPro" id="IPR001584">
    <property type="entry name" value="Integrase_cat-core"/>
</dbReference>
<dbReference type="EMBL" id="SGPM01000591">
    <property type="protein sequence ID" value="THH18467.1"/>
    <property type="molecule type" value="Genomic_DNA"/>
</dbReference>
<dbReference type="Pfam" id="PF00924">
    <property type="entry name" value="MS_channel_2nd"/>
    <property type="match status" value="1"/>
</dbReference>
<evidence type="ECO:0000259" key="4">
    <source>
        <dbReference type="PROSITE" id="PS50222"/>
    </source>
</evidence>
<name>A0A4S4M1W0_9APHY</name>
<feature type="compositionally biased region" description="Low complexity" evidence="2">
    <location>
        <begin position="1039"/>
        <end position="1049"/>
    </location>
</feature>
<reference evidence="6 7" key="1">
    <citation type="submission" date="2019-02" db="EMBL/GenBank/DDBJ databases">
        <title>Genome sequencing of the rare red list fungi Antrodiella citrinella (Flaviporus citrinellus).</title>
        <authorList>
            <person name="Buettner E."/>
            <person name="Kellner H."/>
        </authorList>
    </citation>
    <scope>NUCLEOTIDE SEQUENCE [LARGE SCALE GENOMIC DNA]</scope>
    <source>
        <strain evidence="6 7">DSM 108506</strain>
    </source>
</reference>
<keyword evidence="3" id="KW-0472">Membrane</keyword>
<proteinExistence type="predicted"/>
<dbReference type="Pfam" id="PF07727">
    <property type="entry name" value="RVT_2"/>
    <property type="match status" value="1"/>
</dbReference>
<dbReference type="GO" id="GO:0005634">
    <property type="term" value="C:nucleus"/>
    <property type="evidence" value="ECO:0007669"/>
    <property type="project" value="UniProtKB-ARBA"/>
</dbReference>
<dbReference type="InterPro" id="IPR012337">
    <property type="entry name" value="RNaseH-like_sf"/>
</dbReference>
<keyword evidence="3" id="KW-0812">Transmembrane</keyword>
<dbReference type="PROSITE" id="PS50222">
    <property type="entry name" value="EF_HAND_2"/>
    <property type="match status" value="1"/>
</dbReference>
<dbReference type="SUPFAM" id="SSF50182">
    <property type="entry name" value="Sm-like ribonucleoproteins"/>
    <property type="match status" value="1"/>
</dbReference>
<feature type="transmembrane region" description="Helical" evidence="3">
    <location>
        <begin position="193"/>
        <end position="212"/>
    </location>
</feature>
<feature type="transmembrane region" description="Helical" evidence="3">
    <location>
        <begin position="155"/>
        <end position="173"/>
    </location>
</feature>
<dbReference type="SUPFAM" id="SSF56672">
    <property type="entry name" value="DNA/RNA polymerases"/>
    <property type="match status" value="1"/>
</dbReference>
<dbReference type="OrthoDB" id="544685at2759"/>
<dbReference type="GO" id="GO:0006874">
    <property type="term" value="P:intracellular calcium ion homeostasis"/>
    <property type="evidence" value="ECO:0007669"/>
    <property type="project" value="TreeGrafter"/>
</dbReference>
<dbReference type="InterPro" id="IPR002048">
    <property type="entry name" value="EF_hand_dom"/>
</dbReference>
<dbReference type="InterPro" id="IPR006685">
    <property type="entry name" value="MscS_channel_2nd"/>
</dbReference>
<feature type="transmembrane region" description="Helical" evidence="3">
    <location>
        <begin position="108"/>
        <end position="134"/>
    </location>
</feature>
<comment type="caution">
    <text evidence="6">The sequence shown here is derived from an EMBL/GenBank/DDBJ whole genome shotgun (WGS) entry which is preliminary data.</text>
</comment>
<dbReference type="Pfam" id="PF00665">
    <property type="entry name" value="rve"/>
    <property type="match status" value="1"/>
</dbReference>
<feature type="non-terminal residue" evidence="6">
    <location>
        <position position="1492"/>
    </location>
</feature>
<protein>
    <recommendedName>
        <fullName evidence="8">EF-hand domain-containing protein</fullName>
    </recommendedName>
</protein>
<dbReference type="Pfam" id="PF25886">
    <property type="entry name" value="Msy1"/>
    <property type="match status" value="1"/>
</dbReference>
<dbReference type="Pfam" id="PF25597">
    <property type="entry name" value="SH3_retrovirus"/>
    <property type="match status" value="1"/>
</dbReference>
<evidence type="ECO:0000313" key="7">
    <source>
        <dbReference type="Proteomes" id="UP000308730"/>
    </source>
</evidence>
<dbReference type="InterPro" id="IPR058650">
    <property type="entry name" value="Msy1/2-like"/>
</dbReference>
<keyword evidence="7" id="KW-1185">Reference proteome</keyword>
<dbReference type="InterPro" id="IPR036397">
    <property type="entry name" value="RNaseH_sf"/>
</dbReference>
<dbReference type="PROSITE" id="PS50994">
    <property type="entry name" value="INTEGRASE"/>
    <property type="match status" value="1"/>
</dbReference>
<dbReference type="SUPFAM" id="SSF53098">
    <property type="entry name" value="Ribonuclease H-like"/>
    <property type="match status" value="1"/>
</dbReference>
<feature type="region of interest" description="Disordered" evidence="2">
    <location>
        <begin position="1010"/>
        <end position="1051"/>
    </location>
</feature>
<evidence type="ECO:0000256" key="3">
    <source>
        <dbReference type="SAM" id="Phobius"/>
    </source>
</evidence>